<feature type="domain" description="GST N-terminal" evidence="1">
    <location>
        <begin position="1"/>
        <end position="65"/>
    </location>
</feature>
<evidence type="ECO:0000313" key="2">
    <source>
        <dbReference type="EMBL" id="BDG74891.1"/>
    </source>
</evidence>
<evidence type="ECO:0000259" key="1">
    <source>
        <dbReference type="PROSITE" id="PS50404"/>
    </source>
</evidence>
<proteinExistence type="predicted"/>
<dbReference type="PANTHER" id="PTHR44051:SF8">
    <property type="entry name" value="GLUTATHIONE S-TRANSFERASE GSTA"/>
    <property type="match status" value="1"/>
</dbReference>
<sequence>MILEEIGRPYDPAPLDFKNNAQYEPGYVAINPKSKVPALLRDDGTLLTEYPVIAMWLAKTNPQAGLVPVDLEGETRCAEFLDYVCGTVHPQGFTRQSRPNRFALRAEDEPAVVAQGRELAVKYMNVIDSGWRGDTWVLPGGYSIADSALFFIEHWAARRFNIPLPPRLATHFAAMLARPAVKRTLELEGLPT</sequence>
<name>A0ABM7YA62_9PROT</name>
<dbReference type="InterPro" id="IPR036282">
    <property type="entry name" value="Glutathione-S-Trfase_C_sf"/>
</dbReference>
<dbReference type="PANTHER" id="PTHR44051">
    <property type="entry name" value="GLUTATHIONE S-TRANSFERASE-RELATED"/>
    <property type="match status" value="1"/>
</dbReference>
<dbReference type="InterPro" id="IPR036249">
    <property type="entry name" value="Thioredoxin-like_sf"/>
</dbReference>
<organism evidence="2 3">
    <name type="scientific">Roseomonas fluvialis</name>
    <dbReference type="NCBI Taxonomy" id="1750527"/>
    <lineage>
        <taxon>Bacteria</taxon>
        <taxon>Pseudomonadati</taxon>
        <taxon>Pseudomonadota</taxon>
        <taxon>Alphaproteobacteria</taxon>
        <taxon>Acetobacterales</taxon>
        <taxon>Roseomonadaceae</taxon>
        <taxon>Roseomonas</taxon>
    </lineage>
</organism>
<accession>A0ABM7YA62</accession>
<dbReference type="Proteomes" id="UP000831327">
    <property type="component" value="Chromosome"/>
</dbReference>
<evidence type="ECO:0000313" key="3">
    <source>
        <dbReference type="Proteomes" id="UP000831327"/>
    </source>
</evidence>
<dbReference type="SUPFAM" id="SSF47616">
    <property type="entry name" value="GST C-terminal domain-like"/>
    <property type="match status" value="1"/>
</dbReference>
<reference evidence="2 3" key="1">
    <citation type="journal article" date="2016" name="Microbes Environ.">
        <title>Phylogenetically diverse aerobic anoxygenic phototrophic bacteria isolated from epilithic biofilms in Tama river, Japan.</title>
        <authorList>
            <person name="Hirose S."/>
            <person name="Matsuura K."/>
            <person name="Haruta S."/>
        </authorList>
    </citation>
    <scope>NUCLEOTIDE SEQUENCE [LARGE SCALE GENOMIC DNA]</scope>
    <source>
        <strain evidence="2 3">S08</strain>
    </source>
</reference>
<dbReference type="PROSITE" id="PS50404">
    <property type="entry name" value="GST_NTER"/>
    <property type="match status" value="1"/>
</dbReference>
<protein>
    <submittedName>
        <fullName evidence="2">Glutathione S-transferase</fullName>
    </submittedName>
</protein>
<dbReference type="CDD" id="cd03057">
    <property type="entry name" value="GST_N_Beta"/>
    <property type="match status" value="1"/>
</dbReference>
<keyword evidence="3" id="KW-1185">Reference proteome</keyword>
<gene>
    <name evidence="2" type="ORF">Rmf_48200</name>
</gene>
<dbReference type="Gene3D" id="3.40.30.10">
    <property type="entry name" value="Glutaredoxin"/>
    <property type="match status" value="1"/>
</dbReference>
<dbReference type="Gene3D" id="1.20.1050.10">
    <property type="match status" value="1"/>
</dbReference>
<dbReference type="Pfam" id="PF13409">
    <property type="entry name" value="GST_N_2"/>
    <property type="match status" value="1"/>
</dbReference>
<dbReference type="EMBL" id="AP025637">
    <property type="protein sequence ID" value="BDG74891.1"/>
    <property type="molecule type" value="Genomic_DNA"/>
</dbReference>
<dbReference type="SUPFAM" id="SSF52833">
    <property type="entry name" value="Thioredoxin-like"/>
    <property type="match status" value="1"/>
</dbReference>
<dbReference type="InterPro" id="IPR004045">
    <property type="entry name" value="Glutathione_S-Trfase_N"/>
</dbReference>